<feature type="domain" description="RING-type" evidence="15">
    <location>
        <begin position="506"/>
        <end position="555"/>
    </location>
</feature>
<evidence type="ECO:0000313" key="16">
    <source>
        <dbReference type="EMBL" id="KAG5532688.1"/>
    </source>
</evidence>
<evidence type="ECO:0000256" key="7">
    <source>
        <dbReference type="ARBA" id="ARBA00022833"/>
    </source>
</evidence>
<evidence type="ECO:0000256" key="6">
    <source>
        <dbReference type="ARBA" id="ARBA00022771"/>
    </source>
</evidence>
<keyword evidence="9" id="KW-0560">Oxidoreductase</keyword>
<dbReference type="InterPro" id="IPR058746">
    <property type="entry name" value="Znf_RING-type_Topors"/>
</dbReference>
<dbReference type="PRINTS" id="PR00385">
    <property type="entry name" value="P450"/>
</dbReference>
<comment type="caution">
    <text evidence="16">The sequence shown here is derived from an EMBL/GenBank/DDBJ whole genome shotgun (WGS) entry which is preliminary data.</text>
</comment>
<evidence type="ECO:0000256" key="5">
    <source>
        <dbReference type="ARBA" id="ARBA00022723"/>
    </source>
</evidence>
<keyword evidence="7" id="KW-0862">Zinc</keyword>
<dbReference type="InterPro" id="IPR002401">
    <property type="entry name" value="Cyt_P450_E_grp-I"/>
</dbReference>
<dbReference type="PANTHER" id="PTHR24282">
    <property type="entry name" value="CYTOCHROME P450 FAMILY MEMBER"/>
    <property type="match status" value="1"/>
</dbReference>
<keyword evidence="3 13" id="KW-0349">Heme</keyword>
<dbReference type="InterPro" id="IPR013083">
    <property type="entry name" value="Znf_RING/FYVE/PHD"/>
</dbReference>
<dbReference type="InterPro" id="IPR001128">
    <property type="entry name" value="Cyt_P450"/>
</dbReference>
<evidence type="ECO:0000256" key="8">
    <source>
        <dbReference type="ARBA" id="ARBA00022989"/>
    </source>
</evidence>
<dbReference type="Pfam" id="PF00067">
    <property type="entry name" value="p450"/>
    <property type="match status" value="1"/>
</dbReference>
<evidence type="ECO:0000256" key="12">
    <source>
        <dbReference type="ARBA" id="ARBA00023136"/>
    </source>
</evidence>
<comment type="cofactor">
    <cofactor evidence="13">
        <name>heme</name>
        <dbReference type="ChEBI" id="CHEBI:30413"/>
    </cofactor>
</comment>
<dbReference type="Gene3D" id="1.10.630.10">
    <property type="entry name" value="Cytochrome P450"/>
    <property type="match status" value="1"/>
</dbReference>
<dbReference type="InterPro" id="IPR050665">
    <property type="entry name" value="Cytochrome_P450_Monooxygen"/>
</dbReference>
<dbReference type="AlphaFoldDB" id="A0AAV6IVW6"/>
<evidence type="ECO:0000256" key="11">
    <source>
        <dbReference type="ARBA" id="ARBA00023033"/>
    </source>
</evidence>
<dbReference type="GO" id="GO:0008270">
    <property type="term" value="F:zinc ion binding"/>
    <property type="evidence" value="ECO:0007669"/>
    <property type="project" value="UniProtKB-KW"/>
</dbReference>
<organism evidence="16 17">
    <name type="scientific">Rhododendron griersonianum</name>
    <dbReference type="NCBI Taxonomy" id="479676"/>
    <lineage>
        <taxon>Eukaryota</taxon>
        <taxon>Viridiplantae</taxon>
        <taxon>Streptophyta</taxon>
        <taxon>Embryophyta</taxon>
        <taxon>Tracheophyta</taxon>
        <taxon>Spermatophyta</taxon>
        <taxon>Magnoliopsida</taxon>
        <taxon>eudicotyledons</taxon>
        <taxon>Gunneridae</taxon>
        <taxon>Pentapetalae</taxon>
        <taxon>asterids</taxon>
        <taxon>Ericales</taxon>
        <taxon>Ericaceae</taxon>
        <taxon>Ericoideae</taxon>
        <taxon>Rhodoreae</taxon>
        <taxon>Rhododendron</taxon>
    </lineage>
</organism>
<keyword evidence="6 14" id="KW-0863">Zinc-finger</keyword>
<keyword evidence="17" id="KW-1185">Reference proteome</keyword>
<dbReference type="InterPro" id="IPR018957">
    <property type="entry name" value="Znf_C3HC4_RING-type"/>
</dbReference>
<protein>
    <recommendedName>
        <fullName evidence="15">RING-type domain-containing protein</fullName>
    </recommendedName>
</protein>
<dbReference type="GO" id="GO:0020037">
    <property type="term" value="F:heme binding"/>
    <property type="evidence" value="ECO:0007669"/>
    <property type="project" value="InterPro"/>
</dbReference>
<dbReference type="CDD" id="cd16574">
    <property type="entry name" value="RING-HC_Topors"/>
    <property type="match status" value="1"/>
</dbReference>
<evidence type="ECO:0000256" key="4">
    <source>
        <dbReference type="ARBA" id="ARBA00022692"/>
    </source>
</evidence>
<keyword evidence="5 13" id="KW-0479">Metal-binding</keyword>
<dbReference type="PANTHER" id="PTHR24282:SF20">
    <property type="entry name" value="CYTOCHROME P450 CYP749A22-LIKE"/>
    <property type="match status" value="1"/>
</dbReference>
<dbReference type="PROSITE" id="PS00518">
    <property type="entry name" value="ZF_RING_1"/>
    <property type="match status" value="1"/>
</dbReference>
<dbReference type="SMART" id="SM00184">
    <property type="entry name" value="RING"/>
    <property type="match status" value="1"/>
</dbReference>
<comment type="similarity">
    <text evidence="2">Belongs to the cytochrome P450 family.</text>
</comment>
<dbReference type="Gene3D" id="3.30.40.10">
    <property type="entry name" value="Zinc/RING finger domain, C3HC4 (zinc finger)"/>
    <property type="match status" value="1"/>
</dbReference>
<evidence type="ECO:0000256" key="14">
    <source>
        <dbReference type="PROSITE-ProRule" id="PRU00175"/>
    </source>
</evidence>
<sequence>MSSQGIRGPPYRFIHGNTKEVLNMRTATMSRPMDLSHNIFPRLQPHLHSWLDIYGKKFLTWNGPQAQLVITESEYAREILNDKEKIYPKVDAEGFLKKLFGDGLATSKGEKWAKQRKLANHAFYAESLKNMVPAMIESVEMMLERWKHHEGKEIEVFEEFRVLTSEVISRTAFGSSYLEGKVIFEMLMKMAVIVSKNRLKIRLPGLSLFWKNSDDIESDKLEQGIRDSIIGIMRKREKLLTKDGNFGTDLLGLLVEAYNDPDEKNRITLEDVVDECKTFYIAGHETTTSLLSWTILLLAIDTDWQDKVRKEVLELLGYQNPNAEGIARMTKMTMVINETLRLYPPVIGLVRKVQRESKLGSLILPANIAVNIPSLFLHLDPHVWGEDAHLFNPERFSGGVAKATNNNPAVYLPFCLGPRNCVGMNFAINETKIALSMILQRYAFTLSPTYIHSPMVRVTLGPQHGIQVLSVWLGKLSRQKNSSLADHKGENMAEDRGSCSKSTGPCPICLGPFLQESYLDHCFHNFCYNCIMRWAKVVASKHSRQPSSVKCPLCKTDNFSIVHGYDGNSFQQHYINQDFGSRAFFSEAHKYRLRCYHTEPDSLINTFKVPQYRKSLDSLRRNQHQNSPSTLETQEETFKALVCQAARPFLTGRTDRFVHEVELFLASGLNIDAYDNVYMQRLGWKPPGITTEEVDVESTGNAPLVPFLYIFDDSDGND</sequence>
<evidence type="ECO:0000256" key="3">
    <source>
        <dbReference type="ARBA" id="ARBA00022617"/>
    </source>
</evidence>
<dbReference type="InterPro" id="IPR001841">
    <property type="entry name" value="Znf_RING"/>
</dbReference>
<keyword evidence="12" id="KW-0472">Membrane</keyword>
<gene>
    <name evidence="16" type="ORF">RHGRI_027098</name>
</gene>
<reference evidence="16" key="1">
    <citation type="submission" date="2020-08" db="EMBL/GenBank/DDBJ databases">
        <title>Plant Genome Project.</title>
        <authorList>
            <person name="Zhang R.-G."/>
        </authorList>
    </citation>
    <scope>NUCLEOTIDE SEQUENCE</scope>
    <source>
        <strain evidence="16">WSP0</strain>
        <tissue evidence="16">Leaf</tissue>
    </source>
</reference>
<dbReference type="EMBL" id="JACTNZ010000009">
    <property type="protein sequence ID" value="KAG5532688.1"/>
    <property type="molecule type" value="Genomic_DNA"/>
</dbReference>
<dbReference type="SUPFAM" id="SSF48264">
    <property type="entry name" value="Cytochrome P450"/>
    <property type="match status" value="1"/>
</dbReference>
<dbReference type="GO" id="GO:0004497">
    <property type="term" value="F:monooxygenase activity"/>
    <property type="evidence" value="ECO:0007669"/>
    <property type="project" value="UniProtKB-KW"/>
</dbReference>
<dbReference type="PROSITE" id="PS50089">
    <property type="entry name" value="ZF_RING_2"/>
    <property type="match status" value="1"/>
</dbReference>
<keyword evidence="4" id="KW-0812">Transmembrane</keyword>
<evidence type="ECO:0000256" key="10">
    <source>
        <dbReference type="ARBA" id="ARBA00023004"/>
    </source>
</evidence>
<name>A0AAV6IVW6_9ERIC</name>
<dbReference type="SUPFAM" id="SSF57850">
    <property type="entry name" value="RING/U-box"/>
    <property type="match status" value="1"/>
</dbReference>
<dbReference type="InterPro" id="IPR036396">
    <property type="entry name" value="Cyt_P450_sf"/>
</dbReference>
<comment type="subcellular location">
    <subcellularLocation>
        <location evidence="1">Membrane</location>
    </subcellularLocation>
</comment>
<keyword evidence="10 13" id="KW-0408">Iron</keyword>
<evidence type="ECO:0000259" key="15">
    <source>
        <dbReference type="PROSITE" id="PS50089"/>
    </source>
</evidence>
<feature type="binding site" description="axial binding residue" evidence="13">
    <location>
        <position position="421"/>
    </location>
    <ligand>
        <name>heme</name>
        <dbReference type="ChEBI" id="CHEBI:30413"/>
    </ligand>
    <ligandPart>
        <name>Fe</name>
        <dbReference type="ChEBI" id="CHEBI:18248"/>
    </ligandPart>
</feature>
<evidence type="ECO:0000256" key="2">
    <source>
        <dbReference type="ARBA" id="ARBA00010617"/>
    </source>
</evidence>
<dbReference type="GO" id="GO:0016705">
    <property type="term" value="F:oxidoreductase activity, acting on paired donors, with incorporation or reduction of molecular oxygen"/>
    <property type="evidence" value="ECO:0007669"/>
    <property type="project" value="InterPro"/>
</dbReference>
<evidence type="ECO:0000256" key="1">
    <source>
        <dbReference type="ARBA" id="ARBA00004370"/>
    </source>
</evidence>
<accession>A0AAV6IVW6</accession>
<keyword evidence="8" id="KW-1133">Transmembrane helix</keyword>
<evidence type="ECO:0000256" key="13">
    <source>
        <dbReference type="PIRSR" id="PIRSR602401-1"/>
    </source>
</evidence>
<dbReference type="GO" id="GO:0005506">
    <property type="term" value="F:iron ion binding"/>
    <property type="evidence" value="ECO:0007669"/>
    <property type="project" value="InterPro"/>
</dbReference>
<proteinExistence type="inferred from homology"/>
<evidence type="ECO:0000313" key="17">
    <source>
        <dbReference type="Proteomes" id="UP000823749"/>
    </source>
</evidence>
<dbReference type="Pfam" id="PF00097">
    <property type="entry name" value="zf-C3HC4"/>
    <property type="match status" value="1"/>
</dbReference>
<dbReference type="GO" id="GO:0016020">
    <property type="term" value="C:membrane"/>
    <property type="evidence" value="ECO:0007669"/>
    <property type="project" value="UniProtKB-SubCell"/>
</dbReference>
<dbReference type="InterPro" id="IPR017907">
    <property type="entry name" value="Znf_RING_CS"/>
</dbReference>
<dbReference type="Proteomes" id="UP000823749">
    <property type="component" value="Chromosome 9"/>
</dbReference>
<dbReference type="PRINTS" id="PR00463">
    <property type="entry name" value="EP450I"/>
</dbReference>
<keyword evidence="11" id="KW-0503">Monooxygenase</keyword>
<evidence type="ECO:0000256" key="9">
    <source>
        <dbReference type="ARBA" id="ARBA00023002"/>
    </source>
</evidence>